<keyword evidence="3" id="KW-1003">Cell membrane</keyword>
<evidence type="ECO:0000313" key="11">
    <source>
        <dbReference type="EMBL" id="QPC43630.1"/>
    </source>
</evidence>
<dbReference type="GO" id="GO:0015740">
    <property type="term" value="P:C4-dicarboxylate transport"/>
    <property type="evidence" value="ECO:0007669"/>
    <property type="project" value="TreeGrafter"/>
</dbReference>
<gene>
    <name evidence="11" type="ORF">HW532_13595</name>
</gene>
<dbReference type="InterPro" id="IPR007387">
    <property type="entry name" value="TRAP_DctQ"/>
</dbReference>
<accession>A0A7S8C578</accession>
<dbReference type="KEGG" id="kmn:HW532_13595"/>
<dbReference type="PANTHER" id="PTHR35011">
    <property type="entry name" value="2,3-DIKETO-L-GULONATE TRAP TRANSPORTER SMALL PERMEASE PROTEIN YIAM"/>
    <property type="match status" value="1"/>
</dbReference>
<sequence>MTAWLDRLSTWLARVAAWLFLATGAMLTYEVVARYLFNAPTVWAEELSRLLLVWGTYLAAAALVRRREHIRITLVTDRLEAGPRRWLEGVSLAVVAAGCAVAVWYGTPIAVDSFLRGRSTGTMLDIPNWWSEAAIPVGCGLVVLQCLAEIARLLRGAPAGGEARSDMAGPT</sequence>
<evidence type="ECO:0000256" key="5">
    <source>
        <dbReference type="ARBA" id="ARBA00022692"/>
    </source>
</evidence>
<keyword evidence="5 9" id="KW-0812">Transmembrane</keyword>
<evidence type="ECO:0000256" key="1">
    <source>
        <dbReference type="ARBA" id="ARBA00004429"/>
    </source>
</evidence>
<evidence type="ECO:0000256" key="7">
    <source>
        <dbReference type="ARBA" id="ARBA00023136"/>
    </source>
</evidence>
<dbReference type="Pfam" id="PF04290">
    <property type="entry name" value="DctQ"/>
    <property type="match status" value="1"/>
</dbReference>
<feature type="transmembrane region" description="Helical" evidence="9">
    <location>
        <begin position="47"/>
        <end position="65"/>
    </location>
</feature>
<evidence type="ECO:0000256" key="3">
    <source>
        <dbReference type="ARBA" id="ARBA00022475"/>
    </source>
</evidence>
<name>A0A7S8C578_9HYPH</name>
<reference evidence="11 12" key="1">
    <citation type="submission" date="2020-06" db="EMBL/GenBank/DDBJ databases">
        <title>Genome sequence of 2 isolates from Red Sea Mangroves.</title>
        <authorList>
            <person name="Sefrji F."/>
            <person name="Michoud G."/>
            <person name="Merlino G."/>
            <person name="Daffonchio D."/>
        </authorList>
    </citation>
    <scope>NUCLEOTIDE SEQUENCE [LARGE SCALE GENOMIC DNA]</scope>
    <source>
        <strain evidence="11 12">R1DC25</strain>
    </source>
</reference>
<dbReference type="RefSeq" id="WP_213160993.1">
    <property type="nucleotide sequence ID" value="NZ_CP058214.1"/>
</dbReference>
<evidence type="ECO:0000256" key="2">
    <source>
        <dbReference type="ARBA" id="ARBA00022448"/>
    </source>
</evidence>
<proteinExistence type="inferred from homology"/>
<keyword evidence="12" id="KW-1185">Reference proteome</keyword>
<evidence type="ECO:0000256" key="6">
    <source>
        <dbReference type="ARBA" id="ARBA00022989"/>
    </source>
</evidence>
<organism evidence="11 12">
    <name type="scientific">Kaustia mangrovi</name>
    <dbReference type="NCBI Taxonomy" id="2593653"/>
    <lineage>
        <taxon>Bacteria</taxon>
        <taxon>Pseudomonadati</taxon>
        <taxon>Pseudomonadota</taxon>
        <taxon>Alphaproteobacteria</taxon>
        <taxon>Hyphomicrobiales</taxon>
        <taxon>Parvibaculaceae</taxon>
        <taxon>Kaustia</taxon>
    </lineage>
</organism>
<evidence type="ECO:0000259" key="10">
    <source>
        <dbReference type="Pfam" id="PF04290"/>
    </source>
</evidence>
<comment type="subcellular location">
    <subcellularLocation>
        <location evidence="1 9">Cell inner membrane</location>
        <topology evidence="1 9">Multi-pass membrane protein</topology>
    </subcellularLocation>
</comment>
<dbReference type="GO" id="GO:0005886">
    <property type="term" value="C:plasma membrane"/>
    <property type="evidence" value="ECO:0007669"/>
    <property type="project" value="UniProtKB-SubCell"/>
</dbReference>
<evidence type="ECO:0000256" key="9">
    <source>
        <dbReference type="RuleBase" id="RU369079"/>
    </source>
</evidence>
<protein>
    <recommendedName>
        <fullName evidence="9">TRAP transporter small permease protein</fullName>
    </recommendedName>
</protein>
<feature type="domain" description="Tripartite ATP-independent periplasmic transporters DctQ component" evidence="10">
    <location>
        <begin position="25"/>
        <end position="155"/>
    </location>
</feature>
<dbReference type="AlphaFoldDB" id="A0A7S8C578"/>
<evidence type="ECO:0000256" key="8">
    <source>
        <dbReference type="ARBA" id="ARBA00038436"/>
    </source>
</evidence>
<dbReference type="InterPro" id="IPR055348">
    <property type="entry name" value="DctQ"/>
</dbReference>
<keyword evidence="2 9" id="KW-0813">Transport</keyword>
<keyword evidence="6 9" id="KW-1133">Transmembrane helix</keyword>
<evidence type="ECO:0000313" key="12">
    <source>
        <dbReference type="Proteomes" id="UP000593594"/>
    </source>
</evidence>
<comment type="similarity">
    <text evidence="8 9">Belongs to the TRAP transporter small permease family.</text>
</comment>
<dbReference type="Proteomes" id="UP000593594">
    <property type="component" value="Chromosome"/>
</dbReference>
<dbReference type="EMBL" id="CP058214">
    <property type="protein sequence ID" value="QPC43630.1"/>
    <property type="molecule type" value="Genomic_DNA"/>
</dbReference>
<keyword evidence="7 9" id="KW-0472">Membrane</keyword>
<comment type="subunit">
    <text evidence="9">The complex comprises the extracytoplasmic solute receptor protein and the two transmembrane proteins.</text>
</comment>
<feature type="transmembrane region" description="Helical" evidence="9">
    <location>
        <begin position="12"/>
        <end position="35"/>
    </location>
</feature>
<dbReference type="PANTHER" id="PTHR35011:SF10">
    <property type="entry name" value="TRAP TRANSPORTER SMALL PERMEASE PROTEIN"/>
    <property type="match status" value="1"/>
</dbReference>
<comment type="caution">
    <text evidence="9">Lacks conserved residue(s) required for the propagation of feature annotation.</text>
</comment>
<feature type="transmembrane region" description="Helical" evidence="9">
    <location>
        <begin position="86"/>
        <end position="106"/>
    </location>
</feature>
<keyword evidence="4 9" id="KW-0997">Cell inner membrane</keyword>
<dbReference type="GO" id="GO:0022857">
    <property type="term" value="F:transmembrane transporter activity"/>
    <property type="evidence" value="ECO:0007669"/>
    <property type="project" value="UniProtKB-UniRule"/>
</dbReference>
<evidence type="ECO:0000256" key="4">
    <source>
        <dbReference type="ARBA" id="ARBA00022519"/>
    </source>
</evidence>
<comment type="function">
    <text evidence="9">Part of the tripartite ATP-independent periplasmic (TRAP) transport system.</text>
</comment>